<reference evidence="1 2" key="1">
    <citation type="submission" date="2006-10" db="EMBL/GenBank/DDBJ databases">
        <title>Complete sequence of Syntrophobacter fumaroxidans MPOB.</title>
        <authorList>
            <consortium name="US DOE Joint Genome Institute"/>
            <person name="Copeland A."/>
            <person name="Lucas S."/>
            <person name="Lapidus A."/>
            <person name="Barry K."/>
            <person name="Detter J.C."/>
            <person name="Glavina del Rio T."/>
            <person name="Hammon N."/>
            <person name="Israni S."/>
            <person name="Pitluck S."/>
            <person name="Goltsman E.G."/>
            <person name="Martinez M."/>
            <person name="Schmutz J."/>
            <person name="Larimer F."/>
            <person name="Land M."/>
            <person name="Hauser L."/>
            <person name="Kyrpides N."/>
            <person name="Kim E."/>
            <person name="Boone D.R."/>
            <person name="Brockman F."/>
            <person name="Culley D."/>
            <person name="Ferry J."/>
            <person name="Gunsalus R."/>
            <person name="McInerney M.J."/>
            <person name="Morrison M."/>
            <person name="Plugge C."/>
            <person name="Rohlin L."/>
            <person name="Scholten J."/>
            <person name="Sieber J."/>
            <person name="Stams A.J.M."/>
            <person name="Worm P."/>
            <person name="Henstra A.M."/>
            <person name="Richardson P."/>
        </authorList>
    </citation>
    <scope>NUCLEOTIDE SEQUENCE [LARGE SCALE GENOMIC DNA]</scope>
    <source>
        <strain evidence="2">DSM 10017 / MPOB</strain>
    </source>
</reference>
<dbReference type="OrthoDB" id="5412651at2"/>
<dbReference type="Gene3D" id="3.40.630.30">
    <property type="match status" value="1"/>
</dbReference>
<dbReference type="InParanoid" id="A0LLL0"/>
<dbReference type="Proteomes" id="UP000001784">
    <property type="component" value="Chromosome"/>
</dbReference>
<name>A0LLL0_SYNFM</name>
<accession>A0LLL0</accession>
<keyword evidence="2" id="KW-1185">Reference proteome</keyword>
<sequence>MNKQEAISKLKSEPLAVEPDQEFEVRRMLPEDAWGVARCFYAVYGEHYPFDTYYIPDKLIRENENGNVISVVARVGGGAVIGYGALYRSSAYFPGTYEIGQALVLPEYRHTFAALCMQDHLLELLDSIEDVHELFGEAVCNHVISQKLMVLAGLEETGLELGLMPAEAFNDLEFPGSRVSTLLGFRTVRDRAHDIYVPGEYAGALEFIVSGLDVSRNLLESRGYIHDSSTELVPQYIDHAHVARFNLNRAGEDLPQVHAGTEEEARNRKARVMQVFVNLGDPGSGRAVELLRGRGYFFGGFLPRWFDTDGLLMQKLDTLPHFESIKLTSDRARRILDLVREDIERNPACRYLLGK</sequence>
<gene>
    <name evidence="1" type="ordered locus">Sfum_2634</name>
</gene>
<dbReference type="AlphaFoldDB" id="A0LLL0"/>
<dbReference type="InterPro" id="IPR016181">
    <property type="entry name" value="Acyl_CoA_acyltransferase"/>
</dbReference>
<evidence type="ECO:0000313" key="2">
    <source>
        <dbReference type="Proteomes" id="UP000001784"/>
    </source>
</evidence>
<dbReference type="eggNOG" id="COG3153">
    <property type="taxonomic scope" value="Bacteria"/>
</dbReference>
<evidence type="ECO:0000313" key="1">
    <source>
        <dbReference type="EMBL" id="ABK18312.1"/>
    </source>
</evidence>
<dbReference type="SUPFAM" id="SSF55729">
    <property type="entry name" value="Acyl-CoA N-acyltransferases (Nat)"/>
    <property type="match status" value="1"/>
</dbReference>
<proteinExistence type="predicted"/>
<dbReference type="EMBL" id="CP000478">
    <property type="protein sequence ID" value="ABK18312.1"/>
    <property type="molecule type" value="Genomic_DNA"/>
</dbReference>
<dbReference type="HOGENOM" id="CLU_052477_0_0_7"/>
<dbReference type="KEGG" id="sfu:Sfum_2634"/>
<evidence type="ECO:0008006" key="3">
    <source>
        <dbReference type="Google" id="ProtNLM"/>
    </source>
</evidence>
<dbReference type="STRING" id="335543.Sfum_2634"/>
<organism evidence="1 2">
    <name type="scientific">Syntrophobacter fumaroxidans (strain DSM 10017 / MPOB)</name>
    <dbReference type="NCBI Taxonomy" id="335543"/>
    <lineage>
        <taxon>Bacteria</taxon>
        <taxon>Pseudomonadati</taxon>
        <taxon>Thermodesulfobacteriota</taxon>
        <taxon>Syntrophobacteria</taxon>
        <taxon>Syntrophobacterales</taxon>
        <taxon>Syntrophobacteraceae</taxon>
        <taxon>Syntrophobacter</taxon>
    </lineage>
</organism>
<dbReference type="RefSeq" id="WP_011699479.1">
    <property type="nucleotide sequence ID" value="NC_008554.1"/>
</dbReference>
<protein>
    <recommendedName>
        <fullName evidence="3">N-acetyltransferase domain-containing protein</fullName>
    </recommendedName>
</protein>